<dbReference type="InterPro" id="IPR013974">
    <property type="entry name" value="SAF"/>
</dbReference>
<comment type="caution">
    <text evidence="4">The sequence shown here is derived from an EMBL/GenBank/DDBJ whole genome shotgun (WGS) entry which is preliminary data.</text>
</comment>
<gene>
    <name evidence="4" type="ORF">GGD41_002525</name>
</gene>
<dbReference type="CDD" id="cd11614">
    <property type="entry name" value="SAF_CpaB_FlgA_like"/>
    <property type="match status" value="1"/>
</dbReference>
<feature type="compositionally biased region" description="Low complexity" evidence="1">
    <location>
        <begin position="203"/>
        <end position="215"/>
    </location>
</feature>
<keyword evidence="2" id="KW-1133">Transmembrane helix</keyword>
<name>A0A7Y9W6Y3_9BURK</name>
<dbReference type="RefSeq" id="WP_179710988.1">
    <property type="nucleotide sequence ID" value="NZ_JACCAU010000001.1"/>
</dbReference>
<sequence>MFRKIKLRSLLANSWVLLFLAVLVAGGLTYLLYRYLNDRESKLKADIAAHGVRAGVEVVVPAQDVPVGTPLSSDAFVSREIPGDMVYDDMIRADGFQQYRASHLVKPVRQGLPLRAGDVDSLRGRDFADVLPVGQRAVTVEIDTVNSTALLIRPGNRVDLYWLGKVFHESQSADDKKMAQLLLPDVLVLATGQDMRPRDAGEAAQQDQANANSSAMSRQEGMGYTTVTLQVPVEDVARIALAQKIGGLRLILRNADDKGSPGPSLVQESEVFMDPGQVTRGTGIGTSRAAQGVEVIAGGGTNSTSMLVPLVPQGVAPSNATQEAPRADIAAAHAVQSAPAAPQSQPSLYEQANAIAQQLQKAVAPSASKQN</sequence>
<keyword evidence="2" id="KW-0472">Membrane</keyword>
<dbReference type="AlphaFoldDB" id="A0A7Y9W6Y3"/>
<dbReference type="Pfam" id="PF16976">
    <property type="entry name" value="RcpC"/>
    <property type="match status" value="1"/>
</dbReference>
<evidence type="ECO:0000313" key="5">
    <source>
        <dbReference type="Proteomes" id="UP000572540"/>
    </source>
</evidence>
<dbReference type="SMART" id="SM00858">
    <property type="entry name" value="SAF"/>
    <property type="match status" value="1"/>
</dbReference>
<protein>
    <submittedName>
        <fullName evidence="4">Pilus assembly protein CpaB</fullName>
    </submittedName>
</protein>
<evidence type="ECO:0000259" key="3">
    <source>
        <dbReference type="SMART" id="SM00858"/>
    </source>
</evidence>
<proteinExistence type="predicted"/>
<evidence type="ECO:0000256" key="1">
    <source>
        <dbReference type="SAM" id="MobiDB-lite"/>
    </source>
</evidence>
<feature type="domain" description="SAF" evidence="3">
    <location>
        <begin position="56"/>
        <end position="120"/>
    </location>
</feature>
<organism evidence="4 5">
    <name type="scientific">Paraburkholderia bryophila</name>
    <dbReference type="NCBI Taxonomy" id="420952"/>
    <lineage>
        <taxon>Bacteria</taxon>
        <taxon>Pseudomonadati</taxon>
        <taxon>Pseudomonadota</taxon>
        <taxon>Betaproteobacteria</taxon>
        <taxon>Burkholderiales</taxon>
        <taxon>Burkholderiaceae</taxon>
        <taxon>Paraburkholderia</taxon>
    </lineage>
</organism>
<dbReference type="NCBIfam" id="TIGR03177">
    <property type="entry name" value="pilus_cpaB"/>
    <property type="match status" value="1"/>
</dbReference>
<accession>A0A7Y9W6Y3</accession>
<feature type="transmembrane region" description="Helical" evidence="2">
    <location>
        <begin position="12"/>
        <end position="33"/>
    </location>
</feature>
<dbReference type="InterPro" id="IPR017592">
    <property type="entry name" value="Pilus_assmbl_Flp-typ_CpaB"/>
</dbReference>
<evidence type="ECO:0000313" key="4">
    <source>
        <dbReference type="EMBL" id="NYH15297.1"/>
    </source>
</evidence>
<dbReference type="EMBL" id="JACCAU010000001">
    <property type="protein sequence ID" value="NYH15297.1"/>
    <property type="molecule type" value="Genomic_DNA"/>
</dbReference>
<dbReference type="Proteomes" id="UP000572540">
    <property type="component" value="Unassembled WGS sequence"/>
</dbReference>
<dbReference type="InterPro" id="IPR031571">
    <property type="entry name" value="RcpC_dom"/>
</dbReference>
<keyword evidence="2" id="KW-0812">Transmembrane</keyword>
<feature type="region of interest" description="Disordered" evidence="1">
    <location>
        <begin position="197"/>
        <end position="218"/>
    </location>
</feature>
<evidence type="ECO:0000256" key="2">
    <source>
        <dbReference type="SAM" id="Phobius"/>
    </source>
</evidence>
<reference evidence="4 5" key="1">
    <citation type="submission" date="2020-07" db="EMBL/GenBank/DDBJ databases">
        <title>Exploring microbial biodiversity for novel pathways involved in the catabolism of aromatic compounds derived from lignin.</title>
        <authorList>
            <person name="Elkins J."/>
        </authorList>
    </citation>
    <scope>NUCLEOTIDE SEQUENCE [LARGE SCALE GENOMIC DNA]</scope>
    <source>
        <strain evidence="4 5">H2C3B</strain>
    </source>
</reference>